<organism evidence="4">
    <name type="scientific">marine sediment metagenome</name>
    <dbReference type="NCBI Taxonomy" id="412755"/>
    <lineage>
        <taxon>unclassified sequences</taxon>
        <taxon>metagenomes</taxon>
        <taxon>ecological metagenomes</taxon>
    </lineage>
</organism>
<evidence type="ECO:0000256" key="3">
    <source>
        <dbReference type="ARBA" id="ARBA00023274"/>
    </source>
</evidence>
<evidence type="ECO:0000256" key="2">
    <source>
        <dbReference type="ARBA" id="ARBA00022980"/>
    </source>
</evidence>
<accession>X1P4L0</accession>
<dbReference type="CDD" id="cd05797">
    <property type="entry name" value="Ribosomal_L10"/>
    <property type="match status" value="1"/>
</dbReference>
<sequence length="102" mass="11448">MSREKKAQIIDSLQEVFSRCSIGVLTDYRGLSAPEMTNLRRRLRESGIEYKVVKNTLARFAAERAGKEELLSFFEGPVAIAFGYGDITEPARALANYIETSK</sequence>
<dbReference type="Pfam" id="PF00466">
    <property type="entry name" value="Ribosomal_L10"/>
    <property type="match status" value="1"/>
</dbReference>
<comment type="similarity">
    <text evidence="1">Belongs to the universal ribosomal protein uL10 family.</text>
</comment>
<dbReference type="InterPro" id="IPR001790">
    <property type="entry name" value="Ribosomal_uL10"/>
</dbReference>
<evidence type="ECO:0008006" key="5">
    <source>
        <dbReference type="Google" id="ProtNLM"/>
    </source>
</evidence>
<proteinExistence type="inferred from homology"/>
<gene>
    <name evidence="4" type="ORF">S06H3_57916</name>
</gene>
<dbReference type="SUPFAM" id="SSF160369">
    <property type="entry name" value="Ribosomal protein L10-like"/>
    <property type="match status" value="1"/>
</dbReference>
<dbReference type="InterPro" id="IPR002363">
    <property type="entry name" value="Ribosomal_uL10_CS_bac"/>
</dbReference>
<dbReference type="NCBIfam" id="NF000955">
    <property type="entry name" value="PRK00099.1-1"/>
    <property type="match status" value="1"/>
</dbReference>
<feature type="non-terminal residue" evidence="4">
    <location>
        <position position="102"/>
    </location>
</feature>
<dbReference type="GO" id="GO:0015934">
    <property type="term" value="C:large ribosomal subunit"/>
    <property type="evidence" value="ECO:0007669"/>
    <property type="project" value="InterPro"/>
</dbReference>
<evidence type="ECO:0000313" key="4">
    <source>
        <dbReference type="EMBL" id="GAI50793.1"/>
    </source>
</evidence>
<reference evidence="4" key="1">
    <citation type="journal article" date="2014" name="Front. Microbiol.">
        <title>High frequency of phylogenetically diverse reductive dehalogenase-homologous genes in deep subseafloor sedimentary metagenomes.</title>
        <authorList>
            <person name="Kawai M."/>
            <person name="Futagami T."/>
            <person name="Toyoda A."/>
            <person name="Takaki Y."/>
            <person name="Nishi S."/>
            <person name="Hori S."/>
            <person name="Arai W."/>
            <person name="Tsubouchi T."/>
            <person name="Morono Y."/>
            <person name="Uchiyama I."/>
            <person name="Ito T."/>
            <person name="Fujiyama A."/>
            <person name="Inagaki F."/>
            <person name="Takami H."/>
        </authorList>
    </citation>
    <scope>NUCLEOTIDE SEQUENCE</scope>
    <source>
        <strain evidence="4">Expedition CK06-06</strain>
    </source>
</reference>
<dbReference type="InterPro" id="IPR043141">
    <property type="entry name" value="Ribosomal_uL10-like_sf"/>
</dbReference>
<dbReference type="GO" id="GO:0006412">
    <property type="term" value="P:translation"/>
    <property type="evidence" value="ECO:0007669"/>
    <property type="project" value="InterPro"/>
</dbReference>
<keyword evidence="3" id="KW-0687">Ribonucleoprotein</keyword>
<dbReference type="Gene3D" id="3.30.70.1730">
    <property type="match status" value="1"/>
</dbReference>
<dbReference type="EMBL" id="BARV01037435">
    <property type="protein sequence ID" value="GAI50793.1"/>
    <property type="molecule type" value="Genomic_DNA"/>
</dbReference>
<dbReference type="PROSITE" id="PS01109">
    <property type="entry name" value="RIBOSOMAL_L10"/>
    <property type="match status" value="1"/>
</dbReference>
<name>X1P4L0_9ZZZZ</name>
<dbReference type="AlphaFoldDB" id="X1P4L0"/>
<dbReference type="GO" id="GO:0003735">
    <property type="term" value="F:structural constituent of ribosome"/>
    <property type="evidence" value="ECO:0007669"/>
    <property type="project" value="InterPro"/>
</dbReference>
<dbReference type="InterPro" id="IPR047865">
    <property type="entry name" value="Ribosomal_uL10_bac_type"/>
</dbReference>
<dbReference type="PANTHER" id="PTHR11560">
    <property type="entry name" value="39S RIBOSOMAL PROTEIN L10, MITOCHONDRIAL"/>
    <property type="match status" value="1"/>
</dbReference>
<protein>
    <recommendedName>
        <fullName evidence="5">50S ribosomal protein L10</fullName>
    </recommendedName>
</protein>
<keyword evidence="2" id="KW-0689">Ribosomal protein</keyword>
<comment type="caution">
    <text evidence="4">The sequence shown here is derived from an EMBL/GenBank/DDBJ whole genome shotgun (WGS) entry which is preliminary data.</text>
</comment>
<evidence type="ECO:0000256" key="1">
    <source>
        <dbReference type="ARBA" id="ARBA00008889"/>
    </source>
</evidence>